<protein>
    <recommendedName>
        <fullName evidence="9">Sec-independent protein translocase protein TatA</fullName>
    </recommendedName>
</protein>
<dbReference type="GO" id="GO:0008320">
    <property type="term" value="F:protein transmembrane transporter activity"/>
    <property type="evidence" value="ECO:0007669"/>
    <property type="project" value="UniProtKB-UniRule"/>
</dbReference>
<evidence type="ECO:0000256" key="6">
    <source>
        <dbReference type="ARBA" id="ARBA00022989"/>
    </source>
</evidence>
<dbReference type="Gene3D" id="1.20.5.3310">
    <property type="match status" value="1"/>
</dbReference>
<feature type="transmembrane region" description="Helical" evidence="9">
    <location>
        <begin position="6"/>
        <end position="24"/>
    </location>
</feature>
<keyword evidence="3 9" id="KW-1003">Cell membrane</keyword>
<evidence type="ECO:0000256" key="9">
    <source>
        <dbReference type="HAMAP-Rule" id="MF_00236"/>
    </source>
</evidence>
<evidence type="ECO:0000256" key="3">
    <source>
        <dbReference type="ARBA" id="ARBA00022475"/>
    </source>
</evidence>
<comment type="subunit">
    <text evidence="9">The Tat system comprises two distinct complexes: a TatABC complex, containing multiple copies of TatA, TatB and TatC subunits, and a separate TatA complex, containing only TatA subunits. Substrates initially bind to the TatABC complex, which probably triggers association of the separate TatA complex to form the active translocon.</text>
</comment>
<feature type="region of interest" description="Disordered" evidence="10">
    <location>
        <begin position="35"/>
        <end position="119"/>
    </location>
</feature>
<proteinExistence type="inferred from homology"/>
<evidence type="ECO:0000256" key="7">
    <source>
        <dbReference type="ARBA" id="ARBA00023010"/>
    </source>
</evidence>
<dbReference type="RefSeq" id="WP_091760145.1">
    <property type="nucleotide sequence ID" value="NZ_FOHB01000006.1"/>
</dbReference>
<keyword evidence="7 9" id="KW-0811">Translocation</keyword>
<dbReference type="EMBL" id="FOHB01000006">
    <property type="protein sequence ID" value="SES38230.1"/>
    <property type="molecule type" value="Genomic_DNA"/>
</dbReference>
<sequence length="119" mass="12955">MGRGLFEGWHLIILIVLLIVLFGFRRLPDAARSIGRSMRIFKSEVDEMKNDGKSAASSDTVRGETVNDTRQTPQQTPGEDPGRPTTTPSTPPARAASREGDALREDNSPRTDNHSGPVA</sequence>
<comment type="function">
    <text evidence="9">Part of the twin-arginine translocation (Tat) system that transports large folded proteins containing a characteristic twin-arginine motif in their signal peptide across membranes. TatA could form the protein-conducting channel of the Tat system.</text>
</comment>
<dbReference type="Pfam" id="PF02416">
    <property type="entry name" value="TatA_B_E"/>
    <property type="match status" value="1"/>
</dbReference>
<keyword evidence="6 9" id="KW-1133">Transmembrane helix</keyword>
<dbReference type="PANTHER" id="PTHR42982">
    <property type="entry name" value="SEC-INDEPENDENT PROTEIN TRANSLOCASE PROTEIN TATA"/>
    <property type="match status" value="1"/>
</dbReference>
<feature type="compositionally biased region" description="Basic and acidic residues" evidence="10">
    <location>
        <begin position="96"/>
        <end position="113"/>
    </location>
</feature>
<organism evidence="11 12">
    <name type="scientific">Pedococcus cremeus</name>
    <dbReference type="NCBI Taxonomy" id="587636"/>
    <lineage>
        <taxon>Bacteria</taxon>
        <taxon>Bacillati</taxon>
        <taxon>Actinomycetota</taxon>
        <taxon>Actinomycetes</taxon>
        <taxon>Micrococcales</taxon>
        <taxon>Intrasporangiaceae</taxon>
        <taxon>Pedococcus</taxon>
    </lineage>
</organism>
<dbReference type="HAMAP" id="MF_00236">
    <property type="entry name" value="TatA_E"/>
    <property type="match status" value="1"/>
</dbReference>
<dbReference type="GO" id="GO:0043953">
    <property type="term" value="P:protein transport by the Tat complex"/>
    <property type="evidence" value="ECO:0007669"/>
    <property type="project" value="UniProtKB-UniRule"/>
</dbReference>
<evidence type="ECO:0000256" key="5">
    <source>
        <dbReference type="ARBA" id="ARBA00022927"/>
    </source>
</evidence>
<keyword evidence="12" id="KW-1185">Reference proteome</keyword>
<evidence type="ECO:0000256" key="10">
    <source>
        <dbReference type="SAM" id="MobiDB-lite"/>
    </source>
</evidence>
<comment type="similarity">
    <text evidence="9">Belongs to the TatA/E family.</text>
</comment>
<dbReference type="PANTHER" id="PTHR42982:SF8">
    <property type="entry name" value="SEC-INDEPENDENT PROTEIN TRANSLOCASE PROTEIN TATA"/>
    <property type="match status" value="1"/>
</dbReference>
<feature type="compositionally biased region" description="Low complexity" evidence="10">
    <location>
        <begin position="83"/>
        <end position="95"/>
    </location>
</feature>
<feature type="compositionally biased region" description="Basic and acidic residues" evidence="10">
    <location>
        <begin position="41"/>
        <end position="52"/>
    </location>
</feature>
<comment type="subcellular location">
    <subcellularLocation>
        <location evidence="1 9">Cell membrane</location>
        <topology evidence="1 9">Single-pass membrane protein</topology>
    </subcellularLocation>
</comment>
<evidence type="ECO:0000313" key="12">
    <source>
        <dbReference type="Proteomes" id="UP000199019"/>
    </source>
</evidence>
<evidence type="ECO:0000256" key="2">
    <source>
        <dbReference type="ARBA" id="ARBA00022448"/>
    </source>
</evidence>
<evidence type="ECO:0000256" key="8">
    <source>
        <dbReference type="ARBA" id="ARBA00023136"/>
    </source>
</evidence>
<keyword evidence="8 9" id="KW-0472">Membrane</keyword>
<dbReference type="Proteomes" id="UP000199019">
    <property type="component" value="Unassembled WGS sequence"/>
</dbReference>
<feature type="compositionally biased region" description="Polar residues" evidence="10">
    <location>
        <begin position="68"/>
        <end position="77"/>
    </location>
</feature>
<name>A0A1H9WWA4_9MICO</name>
<keyword evidence="2 9" id="KW-0813">Transport</keyword>
<dbReference type="STRING" id="587636.SAMN05216199_3156"/>
<dbReference type="InterPro" id="IPR003369">
    <property type="entry name" value="TatA/B/E"/>
</dbReference>
<reference evidence="12" key="1">
    <citation type="submission" date="2016-10" db="EMBL/GenBank/DDBJ databases">
        <authorList>
            <person name="Varghese N."/>
            <person name="Submissions S."/>
        </authorList>
    </citation>
    <scope>NUCLEOTIDE SEQUENCE [LARGE SCALE GENOMIC DNA]</scope>
    <source>
        <strain evidence="12">CGMCC 1.6963</strain>
    </source>
</reference>
<evidence type="ECO:0000313" key="11">
    <source>
        <dbReference type="EMBL" id="SES38230.1"/>
    </source>
</evidence>
<keyword evidence="5 9" id="KW-0653">Protein transport</keyword>
<dbReference type="GO" id="GO:0033281">
    <property type="term" value="C:TAT protein transport complex"/>
    <property type="evidence" value="ECO:0007669"/>
    <property type="project" value="UniProtKB-UniRule"/>
</dbReference>
<dbReference type="OrthoDB" id="5245163at2"/>
<evidence type="ECO:0000256" key="4">
    <source>
        <dbReference type="ARBA" id="ARBA00022692"/>
    </source>
</evidence>
<accession>A0A1H9WWA4</accession>
<keyword evidence="4 9" id="KW-0812">Transmembrane</keyword>
<dbReference type="NCBIfam" id="NF001854">
    <property type="entry name" value="PRK00575.1"/>
    <property type="match status" value="1"/>
</dbReference>
<dbReference type="AlphaFoldDB" id="A0A1H9WWA4"/>
<evidence type="ECO:0000256" key="1">
    <source>
        <dbReference type="ARBA" id="ARBA00004162"/>
    </source>
</evidence>
<dbReference type="InterPro" id="IPR006312">
    <property type="entry name" value="TatA/E"/>
</dbReference>
<gene>
    <name evidence="9" type="primary">tatA</name>
    <name evidence="11" type="ORF">SAMN05216199_3156</name>
</gene>